<comment type="catalytic activity">
    <reaction evidence="1">
        <text>Random endo-hydrolysis of N-acetyl-beta-D-glucosaminide (1-&gt;4)-beta-linkages in chitin and chitodextrins.</text>
        <dbReference type="EC" id="3.2.1.14"/>
    </reaction>
</comment>
<dbReference type="GO" id="GO:0000272">
    <property type="term" value="P:polysaccharide catabolic process"/>
    <property type="evidence" value="ECO:0007669"/>
    <property type="project" value="UniProtKB-KW"/>
</dbReference>
<evidence type="ECO:0000259" key="14">
    <source>
        <dbReference type="PROSITE" id="PS51910"/>
    </source>
</evidence>
<dbReference type="Gene3D" id="3.10.50.10">
    <property type="match status" value="1"/>
</dbReference>
<name>A0A074YLE3_AURSE</name>
<dbReference type="PROSITE" id="PS51910">
    <property type="entry name" value="GH18_2"/>
    <property type="match status" value="1"/>
</dbReference>
<dbReference type="InterPro" id="IPR018371">
    <property type="entry name" value="Chitin-binding_1_CS"/>
</dbReference>
<dbReference type="SMART" id="SM00636">
    <property type="entry name" value="Glyco_18"/>
    <property type="match status" value="1"/>
</dbReference>
<keyword evidence="9" id="KW-0624">Polysaccharide degradation</keyword>
<dbReference type="InterPro" id="IPR001579">
    <property type="entry name" value="Glyco_hydro_18_chit_AS"/>
</dbReference>
<feature type="domain" description="Chitin-binding type-1" evidence="13">
    <location>
        <begin position="61"/>
        <end position="99"/>
    </location>
</feature>
<evidence type="ECO:0000256" key="12">
    <source>
        <dbReference type="SAM" id="SignalP"/>
    </source>
</evidence>
<keyword evidence="5 11" id="KW-0378">Hydrolase</keyword>
<dbReference type="Gene3D" id="3.20.20.80">
    <property type="entry name" value="Glycosidases"/>
    <property type="match status" value="1"/>
</dbReference>
<dbReference type="STRING" id="1043005.A0A074YLE3"/>
<dbReference type="CDD" id="cd00035">
    <property type="entry name" value="ChtBD1"/>
    <property type="match status" value="1"/>
</dbReference>
<dbReference type="GO" id="GO:0008061">
    <property type="term" value="F:chitin binding"/>
    <property type="evidence" value="ECO:0007669"/>
    <property type="project" value="UniProtKB-UniRule"/>
</dbReference>
<dbReference type="InterPro" id="IPR036861">
    <property type="entry name" value="Endochitinase-like_sf"/>
</dbReference>
<dbReference type="SUPFAM" id="SSF51445">
    <property type="entry name" value="(Trans)glycosidases"/>
    <property type="match status" value="1"/>
</dbReference>
<dbReference type="Pfam" id="PF00704">
    <property type="entry name" value="Glyco_hydro_18"/>
    <property type="match status" value="1"/>
</dbReference>
<dbReference type="PROSITE" id="PS50941">
    <property type="entry name" value="CHIT_BIND_I_2"/>
    <property type="match status" value="2"/>
</dbReference>
<evidence type="ECO:0000256" key="9">
    <source>
        <dbReference type="ARBA" id="ARBA00023326"/>
    </source>
</evidence>
<accession>A0A074YLE3</accession>
<dbReference type="InterPro" id="IPR001223">
    <property type="entry name" value="Glyco_hydro18_cat"/>
</dbReference>
<protein>
    <recommendedName>
        <fullName evidence="3">chitinase</fullName>
        <ecNumber evidence="3">3.2.1.14</ecNumber>
    </recommendedName>
</protein>
<dbReference type="InParanoid" id="A0A074YLE3"/>
<dbReference type="EMBL" id="KL584752">
    <property type="protein sequence ID" value="KEQ98603.1"/>
    <property type="molecule type" value="Genomic_DNA"/>
</dbReference>
<evidence type="ECO:0000256" key="6">
    <source>
        <dbReference type="ARBA" id="ARBA00023024"/>
    </source>
</evidence>
<evidence type="ECO:0000256" key="4">
    <source>
        <dbReference type="ARBA" id="ARBA00022669"/>
    </source>
</evidence>
<dbReference type="OMA" id="FDMNARW"/>
<sequence>MFLSNMLGITLLSILITPFALANPDLFVLSELEGPLDDTSSLVTFNHALLRRQTSSNSHPDYTCGPDRPCQNKACCGKSNVCGFGELYCGDGCQSHCDAKAECGRDATTPGTECPLNVCCSQFGFCGTTSEFCDTGCQSNCGQPNKPGSGTDARNKIIGYWESWRADGVPCGAMSPESIPVEALDQLNLAFIYIDPETYKLMPMDGGTITKLYERVANTKLRNPNLKVWISVGGWSFNDPGAYRSIFGAIAGDERLSAEFAQNCLDFMNEYGFDGVDIDWEYPGAEDRGGTLSDITNFPRMLGILQKRFKVGDVSGKRFGLSITVPTSYWYLRWFDLPKIAEQIDEFNLMTYDLHGIWDRTDPIGPYVWAHTNLTEIDLALDLFWRNDISSRGINLGLGFYGRTFKLKDSLCSEPGCEFSGPGDEGSCTKSAGILSYREIRALLEENTLYDSAKYDEEAGVYYVTYGEGGQSWVSFDDSVSFQAKVDLANSRGIGGLFIWALDQDNDNLDALRAVSGRDVVVPPHGSGTFGAFDIDKCYITDCNANCQSGDTLMTRLNQDESGRGCDGKEHNQRSFCCPPTTSPDPKTCRWTGGPVNCHGQCSSGEVSMVFDDWGDSKKRCTNGGKKVWCCPATNGQSLIEKCGLVKGKKCPSDRPQDLTYIYDKIYNLFDAIEVDETFCCPSEPKFNNCNWFGDNYYCNDNACPAGQVELFRHHGYHGLPGKTEQMCNKGRQQAFCCDPPFTGGSPFLPVPLENLFPDAAEFPIDYDPVFAEAFDLNKDLTPEVEYSQDPDTQSFAWVIMVGPTADVQSFEKRDGSHLELFDCPDTHPDDFSVQQAKAICLTDSPDNDCEDIMEGGVEGTVVKLPKHCGPDQWVRALRYEESTDRNLPPHLVKRAKPHHKIYDFHYDYDFRNLRRDGGEVHVRIDASNHPGYWNEVVARPAGSPIKRDASSWRDLDRRSFSEDDPSDWKKRFDNLLKDGNVGLKKHYEFDQCLFSVEATCSAGSAYAEAFATGEFNTTMDFGVSLIGTLRTFTFTEAFSYFRQEAFEARVQAALAAKAKLRFDSGFHPVGSFDAFGSNYNIKGILSINPYFSVAARVQAEATVSLQATVELTLKHDRFQYYLPTNLGSLPTEPGGNFQVTSRNGPISTLGDVSASVGGDVIVSIVPTIGFDIQLAFGGKQLVDTSVKLTSQADVDFDIAATAGTSCTGLQLDVKGQFQAQLILENALPGWISGTYEIEQPIPKSIYSDCIAWVPTKRAITHDDGTESLSSNNRLVARQTLGESLSGNSVPRSGTCAFSVKGVYCAEDKRDDADLNCDVYDLEDPDGDSIPDDNDSTLAEREIDDDSVVVSTLLDGFITHLPHSHHVHRHVHKVRENIAHLFEKRGGAKKRTFCDPKDPKSGPYAVKGYAGVSSDSRTFIQYKGFPDSSDIKTDHPNADAFTFEDPTDCNNYNMRKFKASAVTDTKSYGVSNFSL</sequence>
<dbReference type="OrthoDB" id="73875at2759"/>
<dbReference type="Pfam" id="PF00187">
    <property type="entry name" value="Chitin_bind_1"/>
    <property type="match status" value="1"/>
</dbReference>
<keyword evidence="12" id="KW-0732">Signal</keyword>
<keyword evidence="8 11" id="KW-0326">Glycosidase</keyword>
<dbReference type="InterPro" id="IPR050314">
    <property type="entry name" value="Glycosyl_Hydrlase_18"/>
</dbReference>
<organism evidence="15 16">
    <name type="scientific">Aureobasidium subglaciale (strain EXF-2481)</name>
    <name type="common">Aureobasidium pullulans var. subglaciale</name>
    <dbReference type="NCBI Taxonomy" id="1043005"/>
    <lineage>
        <taxon>Eukaryota</taxon>
        <taxon>Fungi</taxon>
        <taxon>Dikarya</taxon>
        <taxon>Ascomycota</taxon>
        <taxon>Pezizomycotina</taxon>
        <taxon>Dothideomycetes</taxon>
        <taxon>Dothideomycetidae</taxon>
        <taxon>Dothideales</taxon>
        <taxon>Saccotheciaceae</taxon>
        <taxon>Aureobasidium</taxon>
    </lineage>
</organism>
<dbReference type="InterPro" id="IPR011583">
    <property type="entry name" value="Chitinase_II/V-like_cat"/>
</dbReference>
<dbReference type="SUPFAM" id="SSF54556">
    <property type="entry name" value="Chitinase insertion domain"/>
    <property type="match status" value="1"/>
</dbReference>
<evidence type="ECO:0000256" key="11">
    <source>
        <dbReference type="RuleBase" id="RU000489"/>
    </source>
</evidence>
<dbReference type="PROSITE" id="PS00026">
    <property type="entry name" value="CHIT_BIND_I_1"/>
    <property type="match status" value="1"/>
</dbReference>
<comment type="similarity">
    <text evidence="2">Belongs to the glycosyl hydrolase 18 family. Chitinase class V subfamily.</text>
</comment>
<feature type="disulfide bond" evidence="10">
    <location>
        <begin position="75"/>
        <end position="89"/>
    </location>
</feature>
<evidence type="ECO:0000313" key="15">
    <source>
        <dbReference type="EMBL" id="KEQ98603.1"/>
    </source>
</evidence>
<dbReference type="SMART" id="SM00270">
    <property type="entry name" value="ChtBD1"/>
    <property type="match status" value="2"/>
</dbReference>
<feature type="disulfide bond" evidence="10">
    <location>
        <begin position="119"/>
        <end position="133"/>
    </location>
</feature>
<evidence type="ECO:0000256" key="8">
    <source>
        <dbReference type="ARBA" id="ARBA00023295"/>
    </source>
</evidence>
<feature type="signal peptide" evidence="12">
    <location>
        <begin position="1"/>
        <end position="22"/>
    </location>
</feature>
<feature type="disulfide bond" evidence="10">
    <location>
        <begin position="114"/>
        <end position="126"/>
    </location>
</feature>
<evidence type="ECO:0000256" key="3">
    <source>
        <dbReference type="ARBA" id="ARBA00012729"/>
    </source>
</evidence>
<dbReference type="InterPro" id="IPR001002">
    <property type="entry name" value="Chitin-bd_1"/>
</dbReference>
<proteinExistence type="inferred from homology"/>
<dbReference type="SUPFAM" id="SSF57016">
    <property type="entry name" value="Plant lectins/antimicrobial peptides"/>
    <property type="match status" value="1"/>
</dbReference>
<evidence type="ECO:0000256" key="10">
    <source>
        <dbReference type="PROSITE-ProRule" id="PRU00261"/>
    </source>
</evidence>
<keyword evidence="7" id="KW-0119">Carbohydrate metabolism</keyword>
<feature type="domain" description="Chitin-binding type-1" evidence="13">
    <location>
        <begin position="100"/>
        <end position="143"/>
    </location>
</feature>
<reference evidence="15 16" key="1">
    <citation type="journal article" date="2014" name="BMC Genomics">
        <title>Genome sequencing of four Aureobasidium pullulans varieties: biotechnological potential, stress tolerance, and description of new species.</title>
        <authorList>
            <person name="Gostin Ar C."/>
            <person name="Ohm R.A."/>
            <person name="Kogej T."/>
            <person name="Sonjak S."/>
            <person name="Turk M."/>
            <person name="Zajc J."/>
            <person name="Zalar P."/>
            <person name="Grube M."/>
            <person name="Sun H."/>
            <person name="Han J."/>
            <person name="Sharma A."/>
            <person name="Chiniquy J."/>
            <person name="Ngan C.Y."/>
            <person name="Lipzen A."/>
            <person name="Barry K."/>
            <person name="Grigoriev I.V."/>
            <person name="Gunde-Cimerman N."/>
        </authorList>
    </citation>
    <scope>NUCLEOTIDE SEQUENCE [LARGE SCALE GENOMIC DNA]</scope>
    <source>
        <strain evidence="15 16">EXF-2481</strain>
    </source>
</reference>
<dbReference type="EC" id="3.2.1.14" evidence="3"/>
<evidence type="ECO:0000256" key="1">
    <source>
        <dbReference type="ARBA" id="ARBA00000822"/>
    </source>
</evidence>
<keyword evidence="6" id="KW-0146">Chitin degradation</keyword>
<keyword evidence="16" id="KW-1185">Reference proteome</keyword>
<feature type="disulfide bond" evidence="10">
    <location>
        <begin position="93"/>
        <end position="97"/>
    </location>
</feature>
<dbReference type="PANTHER" id="PTHR11177">
    <property type="entry name" value="CHITINASE"/>
    <property type="match status" value="1"/>
</dbReference>
<comment type="caution">
    <text evidence="10">Lacks conserved residue(s) required for the propagation of feature annotation.</text>
</comment>
<dbReference type="GeneID" id="25368622"/>
<feature type="chain" id="PRO_5001703468" description="chitinase" evidence="12">
    <location>
        <begin position="23"/>
        <end position="1475"/>
    </location>
</feature>
<feature type="disulfide bond" evidence="10">
    <location>
        <begin position="137"/>
        <end position="141"/>
    </location>
</feature>
<dbReference type="GO" id="GO:0008843">
    <property type="term" value="F:endochitinase activity"/>
    <property type="evidence" value="ECO:0007669"/>
    <property type="project" value="UniProtKB-EC"/>
</dbReference>
<dbReference type="RefSeq" id="XP_013347109.1">
    <property type="nucleotide sequence ID" value="XM_013491655.1"/>
</dbReference>
<dbReference type="InterPro" id="IPR017853">
    <property type="entry name" value="GH"/>
</dbReference>
<dbReference type="PANTHER" id="PTHR11177:SF397">
    <property type="entry name" value="CHITINASE"/>
    <property type="match status" value="1"/>
</dbReference>
<dbReference type="Proteomes" id="UP000030641">
    <property type="component" value="Unassembled WGS sequence"/>
</dbReference>
<dbReference type="GO" id="GO:0006032">
    <property type="term" value="P:chitin catabolic process"/>
    <property type="evidence" value="ECO:0007669"/>
    <property type="project" value="UniProtKB-KW"/>
</dbReference>
<keyword evidence="4 10" id="KW-0147">Chitin-binding</keyword>
<evidence type="ECO:0000259" key="13">
    <source>
        <dbReference type="PROSITE" id="PS50941"/>
    </source>
</evidence>
<feature type="domain" description="GH18" evidence="14">
    <location>
        <begin position="155"/>
        <end position="522"/>
    </location>
</feature>
<dbReference type="Gene3D" id="3.30.60.10">
    <property type="entry name" value="Endochitinase-like"/>
    <property type="match status" value="1"/>
</dbReference>
<evidence type="ECO:0000313" key="16">
    <source>
        <dbReference type="Proteomes" id="UP000030641"/>
    </source>
</evidence>
<dbReference type="PROSITE" id="PS01095">
    <property type="entry name" value="GH18_1"/>
    <property type="match status" value="1"/>
</dbReference>
<feature type="disulfide bond" evidence="10">
    <location>
        <begin position="70"/>
        <end position="82"/>
    </location>
</feature>
<evidence type="ECO:0000256" key="5">
    <source>
        <dbReference type="ARBA" id="ARBA00022801"/>
    </source>
</evidence>
<gene>
    <name evidence="15" type="ORF">AUEXF2481DRAFT_496879</name>
</gene>
<evidence type="ECO:0000256" key="2">
    <source>
        <dbReference type="ARBA" id="ARBA00008682"/>
    </source>
</evidence>
<dbReference type="InterPro" id="IPR029070">
    <property type="entry name" value="Chitinase_insertion_sf"/>
</dbReference>
<keyword evidence="10" id="KW-1015">Disulfide bond</keyword>
<dbReference type="HOGENOM" id="CLU_001837_4_0_1"/>
<evidence type="ECO:0000256" key="7">
    <source>
        <dbReference type="ARBA" id="ARBA00023277"/>
    </source>
</evidence>